<dbReference type="STRING" id="1549855.AY555_05410"/>
<dbReference type="PANTHER" id="PTHR12992:SF11">
    <property type="entry name" value="MITOCHONDRIAL COENZYME A DIPHOSPHATASE NUDT8"/>
    <property type="match status" value="1"/>
</dbReference>
<dbReference type="OrthoDB" id="9802805at2"/>
<dbReference type="PANTHER" id="PTHR12992">
    <property type="entry name" value="NUDIX HYDROLASE"/>
    <property type="match status" value="1"/>
</dbReference>
<accession>A0A143DDN2</accession>
<keyword evidence="4" id="KW-0378">Hydrolase</keyword>
<dbReference type="Pfam" id="PF00293">
    <property type="entry name" value="NUDIX"/>
    <property type="match status" value="1"/>
</dbReference>
<dbReference type="InterPro" id="IPR000086">
    <property type="entry name" value="NUDIX_hydrolase_dom"/>
</dbReference>
<dbReference type="NCBIfam" id="NF007980">
    <property type="entry name" value="PRK10707.1"/>
    <property type="match status" value="1"/>
</dbReference>
<dbReference type="GO" id="GO:0010945">
    <property type="term" value="F:coenzyme A diphosphatase activity"/>
    <property type="evidence" value="ECO:0007669"/>
    <property type="project" value="InterPro"/>
</dbReference>
<organism evidence="8 9">
    <name type="scientific">Haematospirillum jordaniae</name>
    <dbReference type="NCBI Taxonomy" id="1549855"/>
    <lineage>
        <taxon>Bacteria</taxon>
        <taxon>Pseudomonadati</taxon>
        <taxon>Pseudomonadota</taxon>
        <taxon>Alphaproteobacteria</taxon>
        <taxon>Rhodospirillales</taxon>
        <taxon>Novispirillaceae</taxon>
        <taxon>Haematospirillum</taxon>
    </lineage>
</organism>
<evidence type="ECO:0000256" key="4">
    <source>
        <dbReference type="ARBA" id="ARBA00022801"/>
    </source>
</evidence>
<dbReference type="GO" id="GO:0046872">
    <property type="term" value="F:metal ion binding"/>
    <property type="evidence" value="ECO:0007669"/>
    <property type="project" value="UniProtKB-KW"/>
</dbReference>
<reference evidence="8 9" key="1">
    <citation type="submission" date="2016-02" db="EMBL/GenBank/DDBJ databases">
        <title>Complete Genome of H5569, the type strain of the newly described species Haematospirillium jordaniae.</title>
        <authorList>
            <person name="Nicholson A.C."/>
            <person name="Humrighouse B.W."/>
            <person name="Loparov V."/>
            <person name="McQuiston J.R."/>
        </authorList>
    </citation>
    <scope>NUCLEOTIDE SEQUENCE [LARGE SCALE GENOMIC DNA]</scope>
    <source>
        <strain evidence="8 9">H5569</strain>
    </source>
</reference>
<evidence type="ECO:0000313" key="9">
    <source>
        <dbReference type="Proteomes" id="UP000076066"/>
    </source>
</evidence>
<keyword evidence="3" id="KW-0479">Metal-binding</keyword>
<dbReference type="CDD" id="cd03426">
    <property type="entry name" value="NUDIX_CoAse_Nudt7"/>
    <property type="match status" value="1"/>
</dbReference>
<dbReference type="Proteomes" id="UP000076066">
    <property type="component" value="Chromosome"/>
</dbReference>
<gene>
    <name evidence="8" type="ORF">AY555_05410</name>
</gene>
<keyword evidence="5" id="KW-0460">Magnesium</keyword>
<dbReference type="PROSITE" id="PS51462">
    <property type="entry name" value="NUDIX"/>
    <property type="match status" value="1"/>
</dbReference>
<dbReference type="RefSeq" id="WP_066134420.1">
    <property type="nucleotide sequence ID" value="NZ_CP014525.1"/>
</dbReference>
<name>A0A143DDN2_9PROT</name>
<dbReference type="GeneID" id="53316590"/>
<evidence type="ECO:0000256" key="1">
    <source>
        <dbReference type="ARBA" id="ARBA00001936"/>
    </source>
</evidence>
<dbReference type="Gene3D" id="3.90.79.10">
    <property type="entry name" value="Nucleoside Triphosphate Pyrophosphohydrolase"/>
    <property type="match status" value="1"/>
</dbReference>
<dbReference type="EMBL" id="CP014525">
    <property type="protein sequence ID" value="AMW34709.1"/>
    <property type="molecule type" value="Genomic_DNA"/>
</dbReference>
<dbReference type="KEGG" id="hjo:AY555_05410"/>
<dbReference type="AlphaFoldDB" id="A0A143DDN2"/>
<sequence length="210" mass="22588">MIFSRDRLVTMLEQGYGTGLSSDEDADPLSGADTLCPAAVLVPLVCHPSACTVLLTRRTDHLDHHAGQIAFPGGRLDAVDKDAVDCALRETAEETGLDRRGVDVVGRLDDYRTVTGFRVTPVVGLLSPPLGLDPDPGEVAEVFEVPLDFVLDPRNHRQNQIVVNGQSRLFYSLSWKDYYIWGATAGMLVNLSRVLSGGVVDPGSGKGDSV</sequence>
<evidence type="ECO:0000256" key="2">
    <source>
        <dbReference type="ARBA" id="ARBA00001946"/>
    </source>
</evidence>
<proteinExistence type="predicted"/>
<dbReference type="InterPro" id="IPR015797">
    <property type="entry name" value="NUDIX_hydrolase-like_dom_sf"/>
</dbReference>
<evidence type="ECO:0000313" key="8">
    <source>
        <dbReference type="EMBL" id="AMW34709.1"/>
    </source>
</evidence>
<keyword evidence="6" id="KW-0464">Manganese</keyword>
<evidence type="ECO:0000259" key="7">
    <source>
        <dbReference type="PROSITE" id="PS51462"/>
    </source>
</evidence>
<keyword evidence="9" id="KW-1185">Reference proteome</keyword>
<dbReference type="SUPFAM" id="SSF55811">
    <property type="entry name" value="Nudix"/>
    <property type="match status" value="1"/>
</dbReference>
<protein>
    <recommendedName>
        <fullName evidence="7">Nudix hydrolase domain-containing protein</fullName>
    </recommendedName>
</protein>
<dbReference type="InterPro" id="IPR045121">
    <property type="entry name" value="CoAse"/>
</dbReference>
<evidence type="ECO:0000256" key="6">
    <source>
        <dbReference type="ARBA" id="ARBA00023211"/>
    </source>
</evidence>
<feature type="domain" description="Nudix hydrolase" evidence="7">
    <location>
        <begin position="35"/>
        <end position="167"/>
    </location>
</feature>
<comment type="cofactor">
    <cofactor evidence="2">
        <name>Mg(2+)</name>
        <dbReference type="ChEBI" id="CHEBI:18420"/>
    </cofactor>
</comment>
<evidence type="ECO:0000256" key="5">
    <source>
        <dbReference type="ARBA" id="ARBA00022842"/>
    </source>
</evidence>
<comment type="cofactor">
    <cofactor evidence="1">
        <name>Mn(2+)</name>
        <dbReference type="ChEBI" id="CHEBI:29035"/>
    </cofactor>
</comment>
<evidence type="ECO:0000256" key="3">
    <source>
        <dbReference type="ARBA" id="ARBA00022723"/>
    </source>
</evidence>